<dbReference type="EMBL" id="ANNX02000020">
    <property type="protein sequence ID" value="KYC42007.1"/>
    <property type="molecule type" value="Genomic_DNA"/>
</dbReference>
<protein>
    <submittedName>
        <fullName evidence="1">Transcriptional regulator</fullName>
    </submittedName>
</protein>
<comment type="caution">
    <text evidence="1">The sequence shown here is derived from an EMBL/GenBank/DDBJ whole genome shotgun (WGS) entry which is preliminary data.</text>
</comment>
<keyword evidence="2" id="KW-1185">Reference proteome</keyword>
<proteinExistence type="predicted"/>
<sequence>MPTSDRYQDYLIESLKDPEEAVAYIEAILEAENPEPELLRSAIEDVIDARLRMNNLSEQAKVHWENLSSILSKSSGEEIYSLVTLLNSLGFRLEVTRK</sequence>
<name>A0A139XBD0_9CYAN</name>
<gene>
    <name evidence="1" type="ORF">WA1_18545</name>
</gene>
<evidence type="ECO:0000313" key="1">
    <source>
        <dbReference type="EMBL" id="KYC42007.1"/>
    </source>
</evidence>
<accession>A0A139XBD0</accession>
<reference evidence="1 2" key="1">
    <citation type="journal article" date="2013" name="Genome Biol. Evol.">
        <title>Genomes of Stigonematalean cyanobacteria (subsection V) and the evolution of oxygenic photosynthesis from prokaryotes to plastids.</title>
        <authorList>
            <person name="Dagan T."/>
            <person name="Roettger M."/>
            <person name="Stucken K."/>
            <person name="Landan G."/>
            <person name="Koch R."/>
            <person name="Major P."/>
            <person name="Gould S.B."/>
            <person name="Goremykin V.V."/>
            <person name="Rippka R."/>
            <person name="Tandeau de Marsac N."/>
            <person name="Gugger M."/>
            <person name="Lockhart P.J."/>
            <person name="Allen J.F."/>
            <person name="Brune I."/>
            <person name="Maus I."/>
            <person name="Puhler A."/>
            <person name="Martin W.F."/>
        </authorList>
    </citation>
    <scope>NUCLEOTIDE SEQUENCE [LARGE SCALE GENOMIC DNA]</scope>
    <source>
        <strain evidence="1 2">PCC 7110</strain>
    </source>
</reference>
<organism evidence="1 2">
    <name type="scientific">Scytonema hofmannii PCC 7110</name>
    <dbReference type="NCBI Taxonomy" id="128403"/>
    <lineage>
        <taxon>Bacteria</taxon>
        <taxon>Bacillati</taxon>
        <taxon>Cyanobacteriota</taxon>
        <taxon>Cyanophyceae</taxon>
        <taxon>Nostocales</taxon>
        <taxon>Scytonemataceae</taxon>
        <taxon>Scytonema</taxon>
    </lineage>
</organism>
<evidence type="ECO:0000313" key="2">
    <source>
        <dbReference type="Proteomes" id="UP000076925"/>
    </source>
</evidence>
<dbReference type="AlphaFoldDB" id="A0A139XBD0"/>
<dbReference type="Proteomes" id="UP000076925">
    <property type="component" value="Unassembled WGS sequence"/>
</dbReference>
<dbReference type="OrthoDB" id="517060at2"/>